<dbReference type="RefSeq" id="YP_009282177.1">
    <property type="nucleotide sequence ID" value="NC_031034.1"/>
</dbReference>
<evidence type="ECO:0000313" key="1">
    <source>
        <dbReference type="EMBL" id="ANH50780.1"/>
    </source>
</evidence>
<accession>A0A173GBY9</accession>
<gene>
    <name evidence="1" type="ORF">SALINJAH_223</name>
</gene>
<dbReference type="Proteomes" id="UP000203219">
    <property type="component" value="Segment"/>
</dbReference>
<organism evidence="1 2">
    <name type="scientific">Bacillus phage SalinJah</name>
    <dbReference type="NCBI Taxonomy" id="1837830"/>
    <lineage>
        <taxon>Viruses</taxon>
        <taxon>Duplodnaviria</taxon>
        <taxon>Heunggongvirae</taxon>
        <taxon>Uroviricota</taxon>
        <taxon>Caudoviricetes</taxon>
        <taxon>Herelleviridae</taxon>
        <taxon>Bastillevirinae</taxon>
        <taxon>Wphvirus</taxon>
        <taxon>Wphvirus BPS13</taxon>
    </lineage>
</organism>
<protein>
    <submittedName>
        <fullName evidence="1">Uncharacterized protein</fullName>
    </submittedName>
</protein>
<sequence>MKPWQADKLIWLSENATQEEYENYWDKVQTEYGYTDERMGTLIGFRYAVNEAFRED</sequence>
<dbReference type="EMBL" id="KX011169">
    <property type="protein sequence ID" value="ANH50780.1"/>
    <property type="molecule type" value="Genomic_DNA"/>
</dbReference>
<evidence type="ECO:0000313" key="2">
    <source>
        <dbReference type="Proteomes" id="UP000203219"/>
    </source>
</evidence>
<dbReference type="GeneID" id="29060031"/>
<proteinExistence type="predicted"/>
<name>A0A173GBY9_9CAUD</name>
<dbReference type="KEGG" id="vg:29060031"/>
<reference evidence="2" key="1">
    <citation type="submission" date="2016-04" db="EMBL/GenBank/DDBJ databases">
        <authorList>
            <person name="Adebesin M.O."/>
            <person name="Ahama K."/>
            <person name="Alekasir E.M."/>
            <person name="Ali S."/>
            <person name="Aligholizadeh E."/>
            <person name="Allison J.M."/>
            <person name="Alzaher A."/>
            <person name="Andaya C.D."/>
            <person name="Asfaw S."/>
            <person name="Bansal N."/>
            <person name="Beauchard M.A."/>
            <person name="Betancourt K.A."/>
            <person name="Bhatia B."/>
            <person name="Boretti N.A."/>
            <person name="Brondi J.N."/>
            <person name="Byrd C.E."/>
            <person name="Cao A."/>
            <person name="Cardosa E.A."/>
            <person name="Carter A."/>
            <person name="Chen S."/>
            <person name="Chen Y."/>
            <person name="Clara V.K."/>
            <person name="Cobuzzi M."/>
            <person name="Conn O.L."/>
            <person name="Crosby I.A."/>
            <person name="Daly S.B."/>
            <person name="Depaz I.X."/>
            <person name="Dhaurali S."/>
            <person name="Dowdy K.M."/>
            <person name="Edokobi N.B."/>
            <person name="Ekanayake A.B."/>
            <person name="Ekekwe S.O."/>
            <person name="Emond M.A."/>
            <person name="Endres L."/>
            <person name="Eng S."/>
            <person name="Felkoski S.A."/>
            <person name="Gant C.D."/>
            <person name="Gaskin B."/>
            <person name="Gondal S."/>
            <person name="Gutmann J."/>
            <person name="Ha T.-A."/>
            <person name="Habteyes H."/>
            <person name="Hariri O."/>
            <person name="Healey R.M."/>
            <person name="Heins J.L."/>
            <person name="Henderson A.L."/>
            <person name="Hernandez F.M."/>
            <person name="Hoang P.T."/>
            <person name="Hope K.T."/>
            <person name="Husna A."/>
            <person name="Hussain A."/>
            <person name="Imani O."/>
            <person name="Jackson N.L."/>
            <person name="Jacob V.M."/>
            <person name="Kang C."/>
            <person name="Kantov R.M."/>
            <person name="Kavuru S."/>
            <person name="Kerr M.S."/>
            <person name="Khan O.A."/>
            <person name="Khan T.M."/>
            <person name="King T."/>
            <person name="Kulkarni R."/>
            <person name="Li A."/>
            <person name="Maczka C."/>
            <person name="Maisonet E."/>
            <person name="Majethia P.M."/>
            <person name="Malik D.A."/>
            <person name="Mariam A."/>
            <person name="Marquess E.B."/>
            <person name="Mattison J."/>
            <person name="Mcdonald N."/>
            <person name="Mehr S."/>
            <person name="Mengers S.R."/>
            <person name="Michaels D.P."/>
            <person name="Mondal S."/>
            <person name="Monney D.B."/>
            <person name="Nakhleh S.I."/>
            <person name="Ndubuizu N.C."/>
            <person name="Nguyen A.H."/>
            <person name="Nguyen K.M."/>
            <person name="Nguyen M.T."/>
            <person name="Nicholas M.L."/>
            <person name="Nimalan J.P."/>
            <person name="O'Connell R.A."/>
            <person name="Odoi E."/>
            <person name="Ojo L."/>
            <person name="Okoye A.E."/>
            <person name="Olateru-Olagbegi O."/>
            <person name="Osei K.V."/>
            <person name="Osei-Tutu A."/>
            <person name="Palilla A.M."/>
            <person name="Pancholi S."/>
            <person name="Park J.H."/>
            <person name="Patel K."/>
            <person name="Patel P."/>
            <person name="Pennington E."/>
            <person name="Peterson R.E."/>
            <person name="Pon J."/>
            <person name="Pourkarim H."/>
            <person name="Reed M.L."/>
            <person name="Rottman V."/>
            <person name="Salazar J."/>
            <person name="Samet S."/>
            <person name="Sendze O."/>
            <person name="Stelmack M.A."/>
            <person name="Stinnett R."/>
            <person name="Tchouaga A.L."/>
            <person name="Thompson E.M."/>
            <person name="Tran N.G."/>
            <person name="Truong T."/>
            <person name="Udo J.A."/>
            <person name="Verona L.T."/>
            <person name="Vu T.-Q."/>
            <person name="Wade J."/>
            <person name="Wang N.Q."/>
            <person name="Waters Z.M."/>
            <person name="Wellman R.J."/>
            <person name="Woldegabreal S."/>
            <person name="Yee A.C."/>
            <person name="Yirefu M."/>
            <person name="Zahangir S."/>
            <person name="Zhai Y."/>
            <person name="Devine C.L."/>
            <person name="Liao K."/>
            <person name="Prasad P.K."/>
            <person name="Ruthenberg K.J."/>
            <person name="Shonk J.A."/>
            <person name="Way M."/>
            <person name="Yousufi H.K."/>
            <person name="Cao L."/>
            <person name="Fox J."/>
            <person name="Hobbs E."/>
            <person name="Kilic S."/>
            <person name="Nunn R."/>
            <person name="Patel R."/>
            <person name="Rubenstein M."/>
            <person name="Cresawn S.G."/>
            <person name="Russell D.A."/>
            <person name="Pope W.H."/>
            <person name="Jacobs-Sera D."/>
            <person name="Hendrix R.W."/>
            <person name="Hatfull G.F."/>
            <person name="Erill I."/>
            <person name="Caruso S.M."/>
        </authorList>
    </citation>
    <scope>NUCLEOTIDE SEQUENCE [LARGE SCALE GENOMIC DNA]</scope>
</reference>